<gene>
    <name evidence="1" type="ORF">CTI12_AA380940</name>
</gene>
<dbReference type="Proteomes" id="UP000245207">
    <property type="component" value="Unassembled WGS sequence"/>
</dbReference>
<proteinExistence type="predicted"/>
<dbReference type="AlphaFoldDB" id="A0A2U1M7R7"/>
<keyword evidence="1" id="KW-0378">Hydrolase</keyword>
<accession>A0A2U1M7R7</accession>
<dbReference type="OrthoDB" id="1744729at2759"/>
<sequence>MLFAGNGKGVSQDIEMASSSVANIDEWKWKLSMLLQNQTDQEIVSKDKRDKRDFEQIANLAKRMGLYWPDLDDKRPQREVVIPLSLQRRVEGLLQEHIDRMQLKSGDIASTTGEDSHEEIHMLLRKQMDLLTSLMLTRLSVEEVGGGQAPVNRDTVVMNLVVDVSPKVFHGSSSGSSCLPWIEERYRDLIDNNKDIYTRVEKLDVDVLGVWVAVELRGNSSLRVPFCLEVKLLEVANMPCSRDGATFHVSQGVCPCALGVYYLVWTFPVRVRRAIVCS</sequence>
<keyword evidence="1" id="KW-0347">Helicase</keyword>
<organism evidence="1 2">
    <name type="scientific">Artemisia annua</name>
    <name type="common">Sweet wormwood</name>
    <dbReference type="NCBI Taxonomy" id="35608"/>
    <lineage>
        <taxon>Eukaryota</taxon>
        <taxon>Viridiplantae</taxon>
        <taxon>Streptophyta</taxon>
        <taxon>Embryophyta</taxon>
        <taxon>Tracheophyta</taxon>
        <taxon>Spermatophyta</taxon>
        <taxon>Magnoliopsida</taxon>
        <taxon>eudicotyledons</taxon>
        <taxon>Gunneridae</taxon>
        <taxon>Pentapetalae</taxon>
        <taxon>asterids</taxon>
        <taxon>campanulids</taxon>
        <taxon>Asterales</taxon>
        <taxon>Asteraceae</taxon>
        <taxon>Asteroideae</taxon>
        <taxon>Anthemideae</taxon>
        <taxon>Artemisiinae</taxon>
        <taxon>Artemisia</taxon>
    </lineage>
</organism>
<keyword evidence="1" id="KW-0067">ATP-binding</keyword>
<keyword evidence="1" id="KW-0547">Nucleotide-binding</keyword>
<name>A0A2U1M7R7_ARTAN</name>
<evidence type="ECO:0000313" key="2">
    <source>
        <dbReference type="Proteomes" id="UP000245207"/>
    </source>
</evidence>
<protein>
    <submittedName>
        <fullName evidence="1">DEA(D/H)-box RNA helicase family protein</fullName>
    </submittedName>
</protein>
<reference evidence="1 2" key="1">
    <citation type="journal article" date="2018" name="Mol. Plant">
        <title>The genome of Artemisia annua provides insight into the evolution of Asteraceae family and artemisinin biosynthesis.</title>
        <authorList>
            <person name="Shen Q."/>
            <person name="Zhang L."/>
            <person name="Liao Z."/>
            <person name="Wang S."/>
            <person name="Yan T."/>
            <person name="Shi P."/>
            <person name="Liu M."/>
            <person name="Fu X."/>
            <person name="Pan Q."/>
            <person name="Wang Y."/>
            <person name="Lv Z."/>
            <person name="Lu X."/>
            <person name="Zhang F."/>
            <person name="Jiang W."/>
            <person name="Ma Y."/>
            <person name="Chen M."/>
            <person name="Hao X."/>
            <person name="Li L."/>
            <person name="Tang Y."/>
            <person name="Lv G."/>
            <person name="Zhou Y."/>
            <person name="Sun X."/>
            <person name="Brodelius P.E."/>
            <person name="Rose J.K.C."/>
            <person name="Tang K."/>
        </authorList>
    </citation>
    <scope>NUCLEOTIDE SEQUENCE [LARGE SCALE GENOMIC DNA]</scope>
    <source>
        <strain evidence="2">cv. Huhao1</strain>
        <tissue evidence="1">Leaf</tissue>
    </source>
</reference>
<evidence type="ECO:0000313" key="1">
    <source>
        <dbReference type="EMBL" id="PWA57301.1"/>
    </source>
</evidence>
<comment type="caution">
    <text evidence="1">The sequence shown here is derived from an EMBL/GenBank/DDBJ whole genome shotgun (WGS) entry which is preliminary data.</text>
</comment>
<dbReference type="EMBL" id="PKPP01006208">
    <property type="protein sequence ID" value="PWA57301.1"/>
    <property type="molecule type" value="Genomic_DNA"/>
</dbReference>
<keyword evidence="2" id="KW-1185">Reference proteome</keyword>
<dbReference type="GO" id="GO:0004386">
    <property type="term" value="F:helicase activity"/>
    <property type="evidence" value="ECO:0007669"/>
    <property type="project" value="UniProtKB-KW"/>
</dbReference>
<dbReference type="STRING" id="35608.A0A2U1M7R7"/>